<evidence type="ECO:0000259" key="2">
    <source>
        <dbReference type="Pfam" id="PF01979"/>
    </source>
</evidence>
<dbReference type="InterPro" id="IPR051781">
    <property type="entry name" value="Metallo-dep_Hydrolase"/>
</dbReference>
<dbReference type="PANTHER" id="PTHR43135:SF3">
    <property type="entry name" value="ALPHA-D-RIBOSE 1-METHYLPHOSPHONATE 5-TRIPHOSPHATE DIPHOSPHATASE"/>
    <property type="match status" value="1"/>
</dbReference>
<feature type="signal peptide" evidence="1">
    <location>
        <begin position="1"/>
        <end position="19"/>
    </location>
</feature>
<dbReference type="Proteomes" id="UP001155280">
    <property type="component" value="Unassembled WGS sequence"/>
</dbReference>
<dbReference type="PANTHER" id="PTHR43135">
    <property type="entry name" value="ALPHA-D-RIBOSE 1-METHYLPHOSPHONATE 5-TRIPHOSPHATE DIPHOSPHATASE"/>
    <property type="match status" value="1"/>
</dbReference>
<feature type="chain" id="PRO_5040990527" evidence="1">
    <location>
        <begin position="20"/>
        <end position="432"/>
    </location>
</feature>
<dbReference type="GO" id="GO:0016810">
    <property type="term" value="F:hydrolase activity, acting on carbon-nitrogen (but not peptide) bonds"/>
    <property type="evidence" value="ECO:0007669"/>
    <property type="project" value="InterPro"/>
</dbReference>
<dbReference type="EMBL" id="JANCNS010000002">
    <property type="protein sequence ID" value="MCP9199840.1"/>
    <property type="molecule type" value="Genomic_DNA"/>
</dbReference>
<sequence length="432" mass="47284">MMKKLSFILLIAIIGVCSAQNPKAEGGSFALMNATIHTVTNGTLENSNLLIKDGKIARIGELGSLGADVKKIDCSGLHVFPGMIDSGTSLGLVEVSSVDRTDDSREIGNVIPHMKALTAVNPNSALIPVTRVSGVTTVLTVPEGGLFPGQAALINLHGYTPDQMSAGFSAAVMNFPSSGKRGWWDRRSDEEIEKETRENMKELADIWTKVEQYHELDSIKANGGTSVSMDYYPEMKALLPVYRKEVPLMIEVNKEKDIRKALEWVEETGVRAILTGVEEGFRVADEIAEAGIPVIVGPTLSTPARDYDRYDRPYTNPSDLMEAGVKVAIRTSEAENVRNLPYNAGFAAAYGMTEEEAFKAISIIPAELFQVSDKLGSLEEGKQATLFISTGHPFETSTDVEHVFINGWKIPMQSRHTELYEEFLQRSPGLEK</sequence>
<feature type="domain" description="Amidohydrolase-related" evidence="2">
    <location>
        <begin position="133"/>
        <end position="407"/>
    </location>
</feature>
<name>A0A9X2I4S4_9FLAO</name>
<dbReference type="Gene3D" id="3.20.20.140">
    <property type="entry name" value="Metal-dependent hydrolases"/>
    <property type="match status" value="1"/>
</dbReference>
<dbReference type="AlphaFoldDB" id="A0A9X2I4S4"/>
<dbReference type="SUPFAM" id="SSF51556">
    <property type="entry name" value="Metallo-dependent hydrolases"/>
    <property type="match status" value="1"/>
</dbReference>
<keyword evidence="4" id="KW-1185">Reference proteome</keyword>
<proteinExistence type="predicted"/>
<dbReference type="SUPFAM" id="SSF51338">
    <property type="entry name" value="Composite domain of metallo-dependent hydrolases"/>
    <property type="match status" value="1"/>
</dbReference>
<keyword evidence="1" id="KW-0732">Signal</keyword>
<dbReference type="InterPro" id="IPR006680">
    <property type="entry name" value="Amidohydro-rel"/>
</dbReference>
<dbReference type="InterPro" id="IPR011059">
    <property type="entry name" value="Metal-dep_hydrolase_composite"/>
</dbReference>
<accession>A0A9X2I4S4</accession>
<reference evidence="3" key="1">
    <citation type="submission" date="2022-07" db="EMBL/GenBank/DDBJ databases">
        <title>Gramela sediminis sp. nov., isolated from deep-sea sediment of the Indian Ocean.</title>
        <authorList>
            <person name="Shi H."/>
        </authorList>
    </citation>
    <scope>NUCLEOTIDE SEQUENCE</scope>
    <source>
        <strain evidence="3">GC03-9</strain>
    </source>
</reference>
<dbReference type="InterPro" id="IPR032466">
    <property type="entry name" value="Metal_Hydrolase"/>
</dbReference>
<gene>
    <name evidence="3" type="ORF">MKO06_07985</name>
</gene>
<evidence type="ECO:0000256" key="1">
    <source>
        <dbReference type="SAM" id="SignalP"/>
    </source>
</evidence>
<evidence type="ECO:0000313" key="4">
    <source>
        <dbReference type="Proteomes" id="UP001155280"/>
    </source>
</evidence>
<organism evidence="3 4">
    <name type="scientific">Christiangramia oceanisediminis</name>
    <dbReference type="NCBI Taxonomy" id="2920386"/>
    <lineage>
        <taxon>Bacteria</taxon>
        <taxon>Pseudomonadati</taxon>
        <taxon>Bacteroidota</taxon>
        <taxon>Flavobacteriia</taxon>
        <taxon>Flavobacteriales</taxon>
        <taxon>Flavobacteriaceae</taxon>
        <taxon>Christiangramia</taxon>
    </lineage>
</organism>
<evidence type="ECO:0000313" key="3">
    <source>
        <dbReference type="EMBL" id="MCP9199840.1"/>
    </source>
</evidence>
<dbReference type="RefSeq" id="WP_256946164.1">
    <property type="nucleotide sequence ID" value="NZ_JANCNS010000002.1"/>
</dbReference>
<protein>
    <submittedName>
        <fullName evidence="3">Amidohydrolase family protein</fullName>
    </submittedName>
</protein>
<dbReference type="Pfam" id="PF01979">
    <property type="entry name" value="Amidohydro_1"/>
    <property type="match status" value="1"/>
</dbReference>
<comment type="caution">
    <text evidence="3">The sequence shown here is derived from an EMBL/GenBank/DDBJ whole genome shotgun (WGS) entry which is preliminary data.</text>
</comment>